<evidence type="ECO:0000256" key="3">
    <source>
        <dbReference type="ARBA" id="ARBA00023125"/>
    </source>
</evidence>
<dbReference type="AlphaFoldDB" id="A0A0J7ZJ42"/>
<dbReference type="PANTHER" id="PTHR30055">
    <property type="entry name" value="HTH-TYPE TRANSCRIPTIONAL REGULATOR RUTR"/>
    <property type="match status" value="1"/>
</dbReference>
<reference evidence="7 8" key="1">
    <citation type="submission" date="2015-06" db="EMBL/GenBank/DDBJ databases">
        <authorList>
            <person name="Ju K.-S."/>
            <person name="Doroghazi J.R."/>
            <person name="Metcalf W.W."/>
        </authorList>
    </citation>
    <scope>NUCLEOTIDE SEQUENCE [LARGE SCALE GENOMIC DNA]</scope>
    <source>
        <strain evidence="7 8">NRRL 3414</strain>
    </source>
</reference>
<evidence type="ECO:0000259" key="6">
    <source>
        <dbReference type="PROSITE" id="PS50977"/>
    </source>
</evidence>
<keyword evidence="4" id="KW-0804">Transcription</keyword>
<name>A0A0J7ZJ42_STRVR</name>
<comment type="caution">
    <text evidence="7">The sequence shown here is derived from an EMBL/GenBank/DDBJ whole genome shotgun (WGS) entry which is preliminary data.</text>
</comment>
<keyword evidence="2" id="KW-0805">Transcription regulation</keyword>
<dbReference type="RefSeq" id="WP_048580147.1">
    <property type="nucleotide sequence ID" value="NZ_LFNT01000005.1"/>
</dbReference>
<evidence type="ECO:0000313" key="7">
    <source>
        <dbReference type="EMBL" id="KMS75909.1"/>
    </source>
</evidence>
<feature type="domain" description="HTH tetR-type" evidence="6">
    <location>
        <begin position="14"/>
        <end position="74"/>
    </location>
</feature>
<sequence length="200" mass="22247">MSQAKARGPYAKSAARREEILRAARESFAEHGYAAASLRDIAERAGITAAGLLHHFRGKEELLGAVLAQRDSEEWAEGTAQVTGVDDLAPYFSARLRKHQEHPELMCLWIELAAAASRPDHLAHSYFVDRQAHGLAHLTEGLREYAERGRLREGISPESAALMIEAMLGGLQGKWLLNQELDIIEPLNDLLRLLFETDDK</sequence>
<dbReference type="SUPFAM" id="SSF48498">
    <property type="entry name" value="Tetracyclin repressor-like, C-terminal domain"/>
    <property type="match status" value="1"/>
</dbReference>
<dbReference type="SUPFAM" id="SSF46689">
    <property type="entry name" value="Homeodomain-like"/>
    <property type="match status" value="1"/>
</dbReference>
<dbReference type="PATRIC" id="fig|1938.3.peg.462"/>
<evidence type="ECO:0000256" key="4">
    <source>
        <dbReference type="ARBA" id="ARBA00023163"/>
    </source>
</evidence>
<protein>
    <submittedName>
        <fullName evidence="7">TetR family transcriptional regulator</fullName>
    </submittedName>
</protein>
<feature type="DNA-binding region" description="H-T-H motif" evidence="5">
    <location>
        <begin position="37"/>
        <end position="56"/>
    </location>
</feature>
<dbReference type="OrthoDB" id="7505659at2"/>
<evidence type="ECO:0000256" key="2">
    <source>
        <dbReference type="ARBA" id="ARBA00023015"/>
    </source>
</evidence>
<organism evidence="7 8">
    <name type="scientific">Streptomyces viridochromogenes</name>
    <dbReference type="NCBI Taxonomy" id="1938"/>
    <lineage>
        <taxon>Bacteria</taxon>
        <taxon>Bacillati</taxon>
        <taxon>Actinomycetota</taxon>
        <taxon>Actinomycetes</taxon>
        <taxon>Kitasatosporales</taxon>
        <taxon>Streptomycetaceae</taxon>
        <taxon>Streptomyces</taxon>
    </lineage>
</organism>
<evidence type="ECO:0000313" key="8">
    <source>
        <dbReference type="Proteomes" id="UP000037432"/>
    </source>
</evidence>
<dbReference type="Pfam" id="PF13977">
    <property type="entry name" value="TetR_C_6"/>
    <property type="match status" value="1"/>
</dbReference>
<dbReference type="InterPro" id="IPR039538">
    <property type="entry name" value="BetI_C"/>
</dbReference>
<evidence type="ECO:0000256" key="5">
    <source>
        <dbReference type="PROSITE-ProRule" id="PRU00335"/>
    </source>
</evidence>
<dbReference type="GO" id="GO:0000976">
    <property type="term" value="F:transcription cis-regulatory region binding"/>
    <property type="evidence" value="ECO:0007669"/>
    <property type="project" value="TreeGrafter"/>
</dbReference>
<dbReference type="Gene3D" id="1.10.357.10">
    <property type="entry name" value="Tetracycline Repressor, domain 2"/>
    <property type="match status" value="1"/>
</dbReference>
<dbReference type="InterPro" id="IPR050109">
    <property type="entry name" value="HTH-type_TetR-like_transc_reg"/>
</dbReference>
<dbReference type="PRINTS" id="PR00455">
    <property type="entry name" value="HTHTETR"/>
</dbReference>
<gene>
    <name evidence="7" type="ORF">ACM01_06655</name>
</gene>
<dbReference type="InterPro" id="IPR009057">
    <property type="entry name" value="Homeodomain-like_sf"/>
</dbReference>
<dbReference type="PANTHER" id="PTHR30055:SF226">
    <property type="entry name" value="HTH-TYPE TRANSCRIPTIONAL REGULATOR PKSA"/>
    <property type="match status" value="1"/>
</dbReference>
<keyword evidence="3 5" id="KW-0238">DNA-binding</keyword>
<dbReference type="Proteomes" id="UP000037432">
    <property type="component" value="Unassembled WGS sequence"/>
</dbReference>
<dbReference type="InterPro" id="IPR036271">
    <property type="entry name" value="Tet_transcr_reg_TetR-rel_C_sf"/>
</dbReference>
<dbReference type="Pfam" id="PF00440">
    <property type="entry name" value="TetR_N"/>
    <property type="match status" value="1"/>
</dbReference>
<evidence type="ECO:0000256" key="1">
    <source>
        <dbReference type="ARBA" id="ARBA00022491"/>
    </source>
</evidence>
<dbReference type="GO" id="GO:0003700">
    <property type="term" value="F:DNA-binding transcription factor activity"/>
    <property type="evidence" value="ECO:0007669"/>
    <property type="project" value="TreeGrafter"/>
</dbReference>
<keyword evidence="1" id="KW-0678">Repressor</keyword>
<dbReference type="PROSITE" id="PS50977">
    <property type="entry name" value="HTH_TETR_2"/>
    <property type="match status" value="1"/>
</dbReference>
<dbReference type="EMBL" id="LFNT01000005">
    <property type="protein sequence ID" value="KMS75909.1"/>
    <property type="molecule type" value="Genomic_DNA"/>
</dbReference>
<proteinExistence type="predicted"/>
<dbReference type="InterPro" id="IPR001647">
    <property type="entry name" value="HTH_TetR"/>
</dbReference>
<accession>A0A0J7ZJ42</accession>